<dbReference type="SUPFAM" id="SSF50156">
    <property type="entry name" value="PDZ domain-like"/>
    <property type="match status" value="1"/>
</dbReference>
<evidence type="ECO:0000259" key="6">
    <source>
        <dbReference type="PROSITE" id="PS50106"/>
    </source>
</evidence>
<dbReference type="Gene3D" id="3.30.750.44">
    <property type="match status" value="1"/>
</dbReference>
<dbReference type="Gene3D" id="3.90.226.10">
    <property type="entry name" value="2-enoyl-CoA Hydratase, Chain A, domain 1"/>
    <property type="match status" value="1"/>
</dbReference>
<reference evidence="8" key="2">
    <citation type="journal article" date="2022" name="Front. Microbiol.">
        <title>Comparative Genomic Analysis Revealed Distinct Molecular Components and Organization of CO2-Concentrating Mechanism in Thermophilic Cyanobacteria.</title>
        <authorList>
            <person name="Tang J."/>
            <person name="Zhou H."/>
            <person name="Yao D."/>
            <person name="Riaz S."/>
            <person name="You D."/>
            <person name="Klepacz-Smolka A."/>
            <person name="Daroch M."/>
        </authorList>
    </citation>
    <scope>NUCLEOTIDE SEQUENCE [LARGE SCALE GENOMIC DNA]</scope>
    <source>
        <strain evidence="8">PCC 6715</strain>
    </source>
</reference>
<evidence type="ECO:0000256" key="2">
    <source>
        <dbReference type="ARBA" id="ARBA00022670"/>
    </source>
</evidence>
<comment type="similarity">
    <text evidence="1 5">Belongs to the peptidase S41A family.</text>
</comment>
<proteinExistence type="inferred from homology"/>
<dbReference type="Proteomes" id="UP000231057">
    <property type="component" value="Chromosome"/>
</dbReference>
<evidence type="ECO:0000256" key="4">
    <source>
        <dbReference type="ARBA" id="ARBA00022825"/>
    </source>
</evidence>
<organism evidence="7 8">
    <name type="scientific">Parathermosynechococcus lividus PCC 6715</name>
    <dbReference type="NCBI Taxonomy" id="1917166"/>
    <lineage>
        <taxon>Bacteria</taxon>
        <taxon>Bacillati</taxon>
        <taxon>Cyanobacteriota</taxon>
        <taxon>Cyanophyceae</taxon>
        <taxon>Acaryochloridales</taxon>
        <taxon>Thermosynechococcaceae</taxon>
        <taxon>Parathermosynechococcus</taxon>
    </lineage>
</organism>
<dbReference type="CDD" id="cd07560">
    <property type="entry name" value="Peptidase_S41_CPP"/>
    <property type="match status" value="1"/>
</dbReference>
<sequence length="428" mass="47348">MVLVAIVSWQPHWRPWTSVVGVGLVLLLMPRAIAATTTLKDSPKALVDEAWQVIYKNYIDQTFNQLDWPSIRTELLSKRYSDRDAAHRVIQQTLMRLNDPYTRFLPPQEYSQLLLQTQGQQVDVGITLVEAGELFRVSTIQAGSVAAKSDLKVGDEILAINGRGSDRLTLERATLALRGPAGSKVRLLVRREGRPQPFSIELTRAGDIPRTVNFQTLTVGQQRVGYIRLSGFNSRSVEQMKEAVNILKGERVQGFILDVRHNPGGLLEAGIEITRQWLDSGVIVRIQQHQREETIRAQQNAISHLPLVILVNHTSASASEILAGALQDQGRATVVGTRTFGKVRVQAVHEMADGSALVVTIARYLTPRGTDISAGGITPDVMVATDPTVDLELRLNPNLLPRPTDPVMVKALELLNTKISDRRSANVR</sequence>
<evidence type="ECO:0000256" key="3">
    <source>
        <dbReference type="ARBA" id="ARBA00022801"/>
    </source>
</evidence>
<dbReference type="GO" id="GO:0030288">
    <property type="term" value="C:outer membrane-bounded periplasmic space"/>
    <property type="evidence" value="ECO:0007669"/>
    <property type="project" value="TreeGrafter"/>
</dbReference>
<dbReference type="PANTHER" id="PTHR32060">
    <property type="entry name" value="TAIL-SPECIFIC PROTEASE"/>
    <property type="match status" value="1"/>
</dbReference>
<dbReference type="SMART" id="SM00245">
    <property type="entry name" value="TSPc"/>
    <property type="match status" value="1"/>
</dbReference>
<dbReference type="GO" id="GO:0004175">
    <property type="term" value="F:endopeptidase activity"/>
    <property type="evidence" value="ECO:0007669"/>
    <property type="project" value="TreeGrafter"/>
</dbReference>
<reference evidence="7 8" key="1">
    <citation type="submission" date="2016-11" db="EMBL/GenBank/DDBJ databases">
        <title>Complete genome sequence of thermophilic cyanobacteria strain Synechococcus sp. PCC6715.</title>
        <authorList>
            <person name="Tang J."/>
            <person name="Daroch M."/>
            <person name="Liang Y."/>
            <person name="Jiang D."/>
            <person name="Shah M."/>
        </authorList>
    </citation>
    <scope>NUCLEOTIDE SEQUENCE [LARGE SCALE GENOMIC DNA]</scope>
    <source>
        <strain evidence="7 8">PCC 6715</strain>
    </source>
</reference>
<dbReference type="AlphaFoldDB" id="A0A2D2Q1R7"/>
<dbReference type="CDD" id="cd06782">
    <property type="entry name" value="cpPDZ_CPP-like"/>
    <property type="match status" value="1"/>
</dbReference>
<name>A0A2D2Q1R7_PARLV</name>
<feature type="domain" description="PDZ" evidence="6">
    <location>
        <begin position="112"/>
        <end position="192"/>
    </location>
</feature>
<dbReference type="PROSITE" id="PS50106">
    <property type="entry name" value="PDZ"/>
    <property type="match status" value="1"/>
</dbReference>
<protein>
    <submittedName>
        <fullName evidence="7">Peptidase S41</fullName>
    </submittedName>
</protein>
<dbReference type="Gene3D" id="2.30.42.10">
    <property type="match status" value="1"/>
</dbReference>
<dbReference type="InterPro" id="IPR036034">
    <property type="entry name" value="PDZ_sf"/>
</dbReference>
<dbReference type="GO" id="GO:0008236">
    <property type="term" value="F:serine-type peptidase activity"/>
    <property type="evidence" value="ECO:0007669"/>
    <property type="project" value="UniProtKB-KW"/>
</dbReference>
<dbReference type="SUPFAM" id="SSF52096">
    <property type="entry name" value="ClpP/crotonase"/>
    <property type="match status" value="1"/>
</dbReference>
<evidence type="ECO:0000313" key="8">
    <source>
        <dbReference type="Proteomes" id="UP000231057"/>
    </source>
</evidence>
<dbReference type="InterPro" id="IPR001478">
    <property type="entry name" value="PDZ"/>
</dbReference>
<dbReference type="GO" id="GO:0007165">
    <property type="term" value="P:signal transduction"/>
    <property type="evidence" value="ECO:0007669"/>
    <property type="project" value="TreeGrafter"/>
</dbReference>
<dbReference type="InterPro" id="IPR004447">
    <property type="entry name" value="Peptidase_S41A"/>
</dbReference>
<dbReference type="NCBIfam" id="TIGR00225">
    <property type="entry name" value="prc"/>
    <property type="match status" value="1"/>
</dbReference>
<keyword evidence="2 5" id="KW-0645">Protease</keyword>
<accession>A0A2D2Q1R7</accession>
<keyword evidence="8" id="KW-1185">Reference proteome</keyword>
<dbReference type="KEGG" id="slw:BRW62_06500"/>
<dbReference type="Pfam" id="PF03572">
    <property type="entry name" value="Peptidase_S41"/>
    <property type="match status" value="1"/>
</dbReference>
<keyword evidence="3 5" id="KW-0378">Hydrolase</keyword>
<gene>
    <name evidence="7" type="ORF">BRW62_06500</name>
</gene>
<dbReference type="InterPro" id="IPR029045">
    <property type="entry name" value="ClpP/crotonase-like_dom_sf"/>
</dbReference>
<dbReference type="PANTHER" id="PTHR32060:SF30">
    <property type="entry name" value="CARBOXY-TERMINAL PROCESSING PROTEASE CTPA"/>
    <property type="match status" value="1"/>
</dbReference>
<keyword evidence="4 5" id="KW-0720">Serine protease</keyword>
<evidence type="ECO:0000256" key="5">
    <source>
        <dbReference type="RuleBase" id="RU004404"/>
    </source>
</evidence>
<evidence type="ECO:0000313" key="7">
    <source>
        <dbReference type="EMBL" id="ATS18461.1"/>
    </source>
</evidence>
<evidence type="ECO:0000256" key="1">
    <source>
        <dbReference type="ARBA" id="ARBA00009179"/>
    </source>
</evidence>
<dbReference type="EMBL" id="CP018092">
    <property type="protein sequence ID" value="ATS18461.1"/>
    <property type="molecule type" value="Genomic_DNA"/>
</dbReference>
<dbReference type="SMART" id="SM00228">
    <property type="entry name" value="PDZ"/>
    <property type="match status" value="1"/>
</dbReference>
<dbReference type="InterPro" id="IPR005151">
    <property type="entry name" value="Tail-specific_protease"/>
</dbReference>
<dbReference type="Pfam" id="PF00595">
    <property type="entry name" value="PDZ"/>
    <property type="match status" value="1"/>
</dbReference>
<dbReference type="GO" id="GO:0006508">
    <property type="term" value="P:proteolysis"/>
    <property type="evidence" value="ECO:0007669"/>
    <property type="project" value="UniProtKB-KW"/>
</dbReference>